<gene>
    <name evidence="6" type="ORF">THTE_3783</name>
</gene>
<dbReference type="EC" id="3.2.1.1" evidence="6"/>
<dbReference type="InterPro" id="IPR004300">
    <property type="entry name" value="Glyco_hydro_57_N"/>
</dbReference>
<dbReference type="KEGG" id="ttf:THTE_3783"/>
<keyword evidence="2" id="KW-0119">Carbohydrate metabolism</keyword>
<dbReference type="SMR" id="A0A286RKB2"/>
<dbReference type="SUPFAM" id="SSF74650">
    <property type="entry name" value="Galactose mutarotase-like"/>
    <property type="match status" value="1"/>
</dbReference>
<evidence type="ECO:0000256" key="2">
    <source>
        <dbReference type="ARBA" id="ARBA00023277"/>
    </source>
</evidence>
<keyword evidence="7" id="KW-1185">Reference proteome</keyword>
<dbReference type="CDD" id="cd10793">
    <property type="entry name" value="GH57N_TLGT_like"/>
    <property type="match status" value="1"/>
</dbReference>
<dbReference type="InterPro" id="IPR028995">
    <property type="entry name" value="Glyco_hydro_57/38_cen_sf"/>
</dbReference>
<dbReference type="SUPFAM" id="SSF88688">
    <property type="entry name" value="Families 57/38 glycoside transferase middle domain"/>
    <property type="match status" value="1"/>
</dbReference>
<dbReference type="Pfam" id="PF09094">
    <property type="entry name" value="AmyA-A_glucT_m"/>
    <property type="match status" value="1"/>
</dbReference>
<feature type="domain" description="Alpha-amylase/4-alpha-glucanotransferase C-terminal" evidence="5">
    <location>
        <begin position="410"/>
        <end position="696"/>
    </location>
</feature>
<feature type="domain" description="Glycoside hydrolase family 57 N-terminal" evidence="3">
    <location>
        <begin position="5"/>
        <end position="267"/>
    </location>
</feature>
<dbReference type="Pfam" id="PF03065">
    <property type="entry name" value="Glyco_hydro_57"/>
    <property type="match status" value="1"/>
</dbReference>
<organism evidence="6 7">
    <name type="scientific">Thermogutta terrifontis</name>
    <dbReference type="NCBI Taxonomy" id="1331910"/>
    <lineage>
        <taxon>Bacteria</taxon>
        <taxon>Pseudomonadati</taxon>
        <taxon>Planctomycetota</taxon>
        <taxon>Planctomycetia</taxon>
        <taxon>Pirellulales</taxon>
        <taxon>Thermoguttaceae</taxon>
        <taxon>Thermogutta</taxon>
    </lineage>
</organism>
<dbReference type="GO" id="GO:0030246">
    <property type="term" value="F:carbohydrate binding"/>
    <property type="evidence" value="ECO:0007669"/>
    <property type="project" value="InterPro"/>
</dbReference>
<dbReference type="Gene3D" id="3.20.110.20">
    <property type="match status" value="1"/>
</dbReference>
<dbReference type="Proteomes" id="UP000215086">
    <property type="component" value="Chromosome"/>
</dbReference>
<evidence type="ECO:0000259" key="4">
    <source>
        <dbReference type="Pfam" id="PF09094"/>
    </source>
</evidence>
<protein>
    <submittedName>
        <fullName evidence="6">Alpha-amylase</fullName>
        <ecNumber evidence="6">3.2.1.1</ecNumber>
    </submittedName>
</protein>
<dbReference type="InterPro" id="IPR015178">
    <property type="entry name" value="A-amylase/a-glucTrfase_central"/>
</dbReference>
<evidence type="ECO:0000313" key="6">
    <source>
        <dbReference type="EMBL" id="ASV76384.1"/>
    </source>
</evidence>
<sequence>MRLVLLLHNHQPIGNFDHVFHQAYEDSYRPFLEVFSRWDPLKISLHISGPLMEWLASHRPGYLDQLRELVAAGRVEMIGGPFYEPILPMIPSADRIGQIRRYSRFLENRLGARVRGMWVPERVWEQSLTRDIVAAGIEYTVLDDFHFKAAGLFEDELAGYYLTEDEGRLLAIFPGSERLRYTIPFADPQVTIDYLAEIGRQHPGSVVVFGDDGEKFGTWPETKKHVYSDGWLERFFTALTANRDWLEVCTLAEAYDSVAPIGKIYLPDCSYREMTEWALPFRRQQALQELTHQFHGDHRWPQVRSFIRGGFWRNFRVKYPEANEMYARMMEISRRIQEAIHNDPANEQLRAAQLSLYRGQCNCPYWHGAFGGIYLPHLRNAIYEQLITADGLLEKAQGRPEHWVQANADDFNFDGRPEIRLANDRMVAYLAPHQGGILYEWDCRPVRRNLLATMTRRPELYHEKVRAGASPEHHGCASIHDRVVFKQAGLESRLQYDIYPRKSLVDLVLSPETTLEQIASGQMVPWAKLWELPYQGTIHTNPDRVRATLATEADVLDQKIRVTKAVLLSAGSSILEVAYRLENLAPDRPFLFAVEFNFAGLPAEAEDRFFLSLAEEKLGHLGTRLDLGQVSGLALVDQWLGLRVQVGFSRPTDVWTFPVASVSQSEGGFELVHQSVAVQPHWLVQPDAEGRWTVSMRFLLVAESAPQPDTPEPILSATV</sequence>
<comment type="similarity">
    <text evidence="1">Belongs to the glycosyl hydrolase 57 family.</text>
</comment>
<feature type="domain" description="Alpha-amylase/4-alpha-glucanotransferase central" evidence="4">
    <location>
        <begin position="310"/>
        <end position="392"/>
    </location>
</feature>
<dbReference type="SUPFAM" id="SSF88713">
    <property type="entry name" value="Glycoside hydrolase/deacetylase"/>
    <property type="match status" value="1"/>
</dbReference>
<keyword evidence="6" id="KW-0326">Glycosidase</keyword>
<evidence type="ECO:0000256" key="1">
    <source>
        <dbReference type="ARBA" id="ARBA00006821"/>
    </source>
</evidence>
<keyword evidence="6" id="KW-0378">Hydrolase</keyword>
<evidence type="ECO:0000259" key="3">
    <source>
        <dbReference type="Pfam" id="PF03065"/>
    </source>
</evidence>
<dbReference type="InterPro" id="IPR014718">
    <property type="entry name" value="GH-type_carb-bd"/>
</dbReference>
<dbReference type="Pfam" id="PF09095">
    <property type="entry name" value="AmyA-gluTrfs_C"/>
    <property type="match status" value="1"/>
</dbReference>
<dbReference type="InterPro" id="IPR040042">
    <property type="entry name" value="Branching_enz_MT3115-like"/>
</dbReference>
<evidence type="ECO:0000313" key="7">
    <source>
        <dbReference type="Proteomes" id="UP000215086"/>
    </source>
</evidence>
<dbReference type="InterPro" id="IPR015179">
    <property type="entry name" value="A-amylase/a-glucTrfase_C"/>
</dbReference>
<dbReference type="GO" id="GO:0003844">
    <property type="term" value="F:1,4-alpha-glucan branching enzyme activity"/>
    <property type="evidence" value="ECO:0007669"/>
    <property type="project" value="InterPro"/>
</dbReference>
<dbReference type="AlphaFoldDB" id="A0A286RKB2"/>
<proteinExistence type="inferred from homology"/>
<reference evidence="6 7" key="1">
    <citation type="journal article" name="Front. Microbiol.">
        <title>Sugar Metabolism of the First Thermophilic Planctomycete Thermogutta terrifontis: Comparative Genomic and Transcriptomic Approaches.</title>
        <authorList>
            <person name="Elcheninov A.G."/>
            <person name="Menzel P."/>
            <person name="Gudbergsdottir S.R."/>
            <person name="Slesarev A.I."/>
            <person name="Kadnikov V.V."/>
            <person name="Krogh A."/>
            <person name="Bonch-Osmolovskaya E.A."/>
            <person name="Peng X."/>
            <person name="Kublanov I.V."/>
        </authorList>
    </citation>
    <scope>NUCLEOTIDE SEQUENCE [LARGE SCALE GENOMIC DNA]</scope>
    <source>
        <strain evidence="6 7">R1</strain>
    </source>
</reference>
<accession>A0A286RKB2</accession>
<dbReference type="GO" id="GO:0004556">
    <property type="term" value="F:alpha-amylase activity"/>
    <property type="evidence" value="ECO:0007669"/>
    <property type="project" value="UniProtKB-EC"/>
</dbReference>
<dbReference type="Gene3D" id="2.70.98.10">
    <property type="match status" value="1"/>
</dbReference>
<name>A0A286RKB2_9BACT</name>
<dbReference type="GO" id="GO:0005576">
    <property type="term" value="C:extracellular region"/>
    <property type="evidence" value="ECO:0007669"/>
    <property type="project" value="TreeGrafter"/>
</dbReference>
<dbReference type="EMBL" id="CP018477">
    <property type="protein sequence ID" value="ASV76384.1"/>
    <property type="molecule type" value="Genomic_DNA"/>
</dbReference>
<dbReference type="InterPro" id="IPR011013">
    <property type="entry name" value="Gal_mutarotase_sf_dom"/>
</dbReference>
<dbReference type="PANTHER" id="PTHR41695:SF1">
    <property type="entry name" value="1,4-ALPHA-GLUCAN BRANCHING ENZYME TK1436"/>
    <property type="match status" value="1"/>
</dbReference>
<dbReference type="GO" id="GO:0030979">
    <property type="term" value="P:alpha-glucan biosynthetic process"/>
    <property type="evidence" value="ECO:0007669"/>
    <property type="project" value="InterPro"/>
</dbReference>
<evidence type="ECO:0000259" key="5">
    <source>
        <dbReference type="Pfam" id="PF09095"/>
    </source>
</evidence>
<dbReference type="PANTHER" id="PTHR41695">
    <property type="entry name" value="1,4-ALPHA-GLUCAN BRANCHING ENZYME RV3031-RELATED"/>
    <property type="match status" value="1"/>
</dbReference>
<dbReference type="InterPro" id="IPR011330">
    <property type="entry name" value="Glyco_hydro/deAcase_b/a-brl"/>
</dbReference>